<protein>
    <submittedName>
        <fullName evidence="1">Uncharacterized protein</fullName>
    </submittedName>
</protein>
<feature type="non-terminal residue" evidence="1">
    <location>
        <position position="82"/>
    </location>
</feature>
<sequence length="82" mass="8923">MLCRPEVKIGGNNRIVKAGESLFTRRKSNVGRLLPPQWDFGGLCRETKECYLVAISDRSAKTLLSGTGKNVADGSTIFFSGC</sequence>
<dbReference type="EMBL" id="KK112333">
    <property type="protein sequence ID" value="KFM57366.1"/>
    <property type="molecule type" value="Genomic_DNA"/>
</dbReference>
<evidence type="ECO:0000313" key="1">
    <source>
        <dbReference type="EMBL" id="KFM57366.1"/>
    </source>
</evidence>
<name>A0A087SWX7_STEMI</name>
<dbReference type="STRING" id="407821.A0A087SWX7"/>
<dbReference type="Proteomes" id="UP000054359">
    <property type="component" value="Unassembled WGS sequence"/>
</dbReference>
<accession>A0A087SWX7</accession>
<organism evidence="1 2">
    <name type="scientific">Stegodyphus mimosarum</name>
    <name type="common">African social velvet spider</name>
    <dbReference type="NCBI Taxonomy" id="407821"/>
    <lineage>
        <taxon>Eukaryota</taxon>
        <taxon>Metazoa</taxon>
        <taxon>Ecdysozoa</taxon>
        <taxon>Arthropoda</taxon>
        <taxon>Chelicerata</taxon>
        <taxon>Arachnida</taxon>
        <taxon>Araneae</taxon>
        <taxon>Araneomorphae</taxon>
        <taxon>Entelegynae</taxon>
        <taxon>Eresoidea</taxon>
        <taxon>Eresidae</taxon>
        <taxon>Stegodyphus</taxon>
    </lineage>
</organism>
<dbReference type="AlphaFoldDB" id="A0A087SWX7"/>
<evidence type="ECO:0000313" key="2">
    <source>
        <dbReference type="Proteomes" id="UP000054359"/>
    </source>
</evidence>
<keyword evidence="2" id="KW-1185">Reference proteome</keyword>
<gene>
    <name evidence="1" type="ORF">X975_12845</name>
</gene>
<dbReference type="OrthoDB" id="6406641at2759"/>
<proteinExistence type="predicted"/>
<reference evidence="1 2" key="1">
    <citation type="submission" date="2013-11" db="EMBL/GenBank/DDBJ databases">
        <title>Genome sequencing of Stegodyphus mimosarum.</title>
        <authorList>
            <person name="Bechsgaard J."/>
        </authorList>
    </citation>
    <scope>NUCLEOTIDE SEQUENCE [LARGE SCALE GENOMIC DNA]</scope>
</reference>